<protein>
    <submittedName>
        <fullName evidence="1">Uncharacterized protein</fullName>
    </submittedName>
</protein>
<dbReference type="Proteomes" id="UP000799444">
    <property type="component" value="Unassembled WGS sequence"/>
</dbReference>
<comment type="caution">
    <text evidence="1">The sequence shown here is derived from an EMBL/GenBank/DDBJ whole genome shotgun (WGS) entry which is preliminary data.</text>
</comment>
<keyword evidence="2" id="KW-1185">Reference proteome</keyword>
<name>A0A9P4V2M0_9PLEO</name>
<dbReference type="EMBL" id="ML996115">
    <property type="protein sequence ID" value="KAF2737562.1"/>
    <property type="molecule type" value="Genomic_DNA"/>
</dbReference>
<sequence length="152" mass="16064">MRAHVGICLRCPALDHRGYDTYILRAYIPSVSVPLVSHPHPPRAGPAPSLIAASAWGPTRAAGNITRTLIIAAPGLSRLWGQKAGSRDACLWIDCLNLCELASQSAPQSTGDGALLCDARRSEPSPLFPRSPPIKGPMAHEAMKLSGLLVLG</sequence>
<organism evidence="1 2">
    <name type="scientific">Polyplosphaeria fusca</name>
    <dbReference type="NCBI Taxonomy" id="682080"/>
    <lineage>
        <taxon>Eukaryota</taxon>
        <taxon>Fungi</taxon>
        <taxon>Dikarya</taxon>
        <taxon>Ascomycota</taxon>
        <taxon>Pezizomycotina</taxon>
        <taxon>Dothideomycetes</taxon>
        <taxon>Pleosporomycetidae</taxon>
        <taxon>Pleosporales</taxon>
        <taxon>Tetraplosphaeriaceae</taxon>
        <taxon>Polyplosphaeria</taxon>
    </lineage>
</organism>
<accession>A0A9P4V2M0</accession>
<dbReference type="AlphaFoldDB" id="A0A9P4V2M0"/>
<gene>
    <name evidence="1" type="ORF">EJ04DRAFT_103246</name>
</gene>
<evidence type="ECO:0000313" key="1">
    <source>
        <dbReference type="EMBL" id="KAF2737562.1"/>
    </source>
</evidence>
<proteinExistence type="predicted"/>
<reference evidence="1" key="1">
    <citation type="journal article" date="2020" name="Stud. Mycol.">
        <title>101 Dothideomycetes genomes: a test case for predicting lifestyles and emergence of pathogens.</title>
        <authorList>
            <person name="Haridas S."/>
            <person name="Albert R."/>
            <person name="Binder M."/>
            <person name="Bloem J."/>
            <person name="Labutti K."/>
            <person name="Salamov A."/>
            <person name="Andreopoulos B."/>
            <person name="Baker S."/>
            <person name="Barry K."/>
            <person name="Bills G."/>
            <person name="Bluhm B."/>
            <person name="Cannon C."/>
            <person name="Castanera R."/>
            <person name="Culley D."/>
            <person name="Daum C."/>
            <person name="Ezra D."/>
            <person name="Gonzalez J."/>
            <person name="Henrissat B."/>
            <person name="Kuo A."/>
            <person name="Liang C."/>
            <person name="Lipzen A."/>
            <person name="Lutzoni F."/>
            <person name="Magnuson J."/>
            <person name="Mondo S."/>
            <person name="Nolan M."/>
            <person name="Ohm R."/>
            <person name="Pangilinan J."/>
            <person name="Park H.-J."/>
            <person name="Ramirez L."/>
            <person name="Alfaro M."/>
            <person name="Sun H."/>
            <person name="Tritt A."/>
            <person name="Yoshinaga Y."/>
            <person name="Zwiers L.-H."/>
            <person name="Turgeon B."/>
            <person name="Goodwin S."/>
            <person name="Spatafora J."/>
            <person name="Crous P."/>
            <person name="Grigoriev I."/>
        </authorList>
    </citation>
    <scope>NUCLEOTIDE SEQUENCE</scope>
    <source>
        <strain evidence="1">CBS 125425</strain>
    </source>
</reference>
<evidence type="ECO:0000313" key="2">
    <source>
        <dbReference type="Proteomes" id="UP000799444"/>
    </source>
</evidence>